<feature type="compositionally biased region" description="Polar residues" evidence="1">
    <location>
        <begin position="115"/>
        <end position="125"/>
    </location>
</feature>
<dbReference type="Gene3D" id="3.30.160.60">
    <property type="entry name" value="Classic Zinc Finger"/>
    <property type="match status" value="1"/>
</dbReference>
<keyword evidence="4" id="KW-1185">Reference proteome</keyword>
<dbReference type="PROSITE" id="PS00028">
    <property type="entry name" value="ZINC_FINGER_C2H2_1"/>
    <property type="match status" value="1"/>
</dbReference>
<dbReference type="InterPro" id="IPR013087">
    <property type="entry name" value="Znf_C2H2_type"/>
</dbReference>
<name>J0WXY9_AURST</name>
<dbReference type="KEGG" id="adl:AURDEDRAFT_125178"/>
<feature type="region of interest" description="Disordered" evidence="1">
    <location>
        <begin position="112"/>
        <end position="186"/>
    </location>
</feature>
<dbReference type="Proteomes" id="UP000006514">
    <property type="component" value="Unassembled WGS sequence"/>
</dbReference>
<protein>
    <recommendedName>
        <fullName evidence="2">C2H2-type domain-containing protein</fullName>
    </recommendedName>
</protein>
<dbReference type="OrthoDB" id="8922241at2759"/>
<reference evidence="4" key="1">
    <citation type="journal article" date="2012" name="Science">
        <title>The Paleozoic origin of enzymatic lignin decomposition reconstructed from 31 fungal genomes.</title>
        <authorList>
            <person name="Floudas D."/>
            <person name="Binder M."/>
            <person name="Riley R."/>
            <person name="Barry K."/>
            <person name="Blanchette R.A."/>
            <person name="Henrissat B."/>
            <person name="Martinez A.T."/>
            <person name="Otillar R."/>
            <person name="Spatafora J.W."/>
            <person name="Yadav J.S."/>
            <person name="Aerts A."/>
            <person name="Benoit I."/>
            <person name="Boyd A."/>
            <person name="Carlson A."/>
            <person name="Copeland A."/>
            <person name="Coutinho P.M."/>
            <person name="de Vries R.P."/>
            <person name="Ferreira P."/>
            <person name="Findley K."/>
            <person name="Foster B."/>
            <person name="Gaskell J."/>
            <person name="Glotzer D."/>
            <person name="Gorecki P."/>
            <person name="Heitman J."/>
            <person name="Hesse C."/>
            <person name="Hori C."/>
            <person name="Igarashi K."/>
            <person name="Jurgens J.A."/>
            <person name="Kallen N."/>
            <person name="Kersten P."/>
            <person name="Kohler A."/>
            <person name="Kuees U."/>
            <person name="Kumar T.K.A."/>
            <person name="Kuo A."/>
            <person name="LaButti K."/>
            <person name="Larrondo L.F."/>
            <person name="Lindquist E."/>
            <person name="Ling A."/>
            <person name="Lombard V."/>
            <person name="Lucas S."/>
            <person name="Lundell T."/>
            <person name="Martin R."/>
            <person name="McLaughlin D.J."/>
            <person name="Morgenstern I."/>
            <person name="Morin E."/>
            <person name="Murat C."/>
            <person name="Nagy L.G."/>
            <person name="Nolan M."/>
            <person name="Ohm R.A."/>
            <person name="Patyshakuliyeva A."/>
            <person name="Rokas A."/>
            <person name="Ruiz-Duenas F.J."/>
            <person name="Sabat G."/>
            <person name="Salamov A."/>
            <person name="Samejima M."/>
            <person name="Schmutz J."/>
            <person name="Slot J.C."/>
            <person name="St John F."/>
            <person name="Stenlid J."/>
            <person name="Sun H."/>
            <person name="Sun S."/>
            <person name="Syed K."/>
            <person name="Tsang A."/>
            <person name="Wiebenga A."/>
            <person name="Young D."/>
            <person name="Pisabarro A."/>
            <person name="Eastwood D.C."/>
            <person name="Martin F."/>
            <person name="Cullen D."/>
            <person name="Grigoriev I.V."/>
            <person name="Hibbett D.S."/>
        </authorList>
    </citation>
    <scope>NUCLEOTIDE SEQUENCE [LARGE SCALE GENOMIC DNA]</scope>
    <source>
        <strain evidence="4">TFB10046</strain>
    </source>
</reference>
<evidence type="ECO:0000256" key="1">
    <source>
        <dbReference type="SAM" id="MobiDB-lite"/>
    </source>
</evidence>
<accession>J0WXY9</accession>
<evidence type="ECO:0000313" key="4">
    <source>
        <dbReference type="Proteomes" id="UP000006514"/>
    </source>
</evidence>
<dbReference type="AlphaFoldDB" id="J0WXY9"/>
<proteinExistence type="predicted"/>
<feature type="compositionally biased region" description="Basic and acidic residues" evidence="1">
    <location>
        <begin position="283"/>
        <end position="303"/>
    </location>
</feature>
<evidence type="ECO:0000313" key="3">
    <source>
        <dbReference type="EMBL" id="EJD44625.1"/>
    </source>
</evidence>
<dbReference type="InParanoid" id="J0WXY9"/>
<sequence>MAPKVGYGGAVAYVFFGGNNQELDREPTLPLPPETLELWDTPRTRDTIDEDAVPWSEIGRALLEKMNEAEPAPPIILDKKYWDRKRKRGELEDLSPAYVMAPLPPIASPTPALTACTTLGDTSAPHTDEVSADELDSEADSTESEAESDSDGDYRASRTTKRRKTSSGPGAEKRQRRSGPKPSDIPVAAEELDALLTAVENMPLNKEGKLPCPVNGCSATVGVRNSLKRHVKAHAPRVDACPRCGHLYTRPDAVARHQRTGCMLPKGGTALSAETPEPLDSAEDAHDLEIETKDREAKSVTVV</sequence>
<organism evidence="3 4">
    <name type="scientific">Auricularia subglabra (strain TFB-10046 / SS5)</name>
    <name type="common">White-rot fungus</name>
    <name type="synonym">Auricularia delicata (strain TFB10046)</name>
    <dbReference type="NCBI Taxonomy" id="717982"/>
    <lineage>
        <taxon>Eukaryota</taxon>
        <taxon>Fungi</taxon>
        <taxon>Dikarya</taxon>
        <taxon>Basidiomycota</taxon>
        <taxon>Agaricomycotina</taxon>
        <taxon>Agaricomycetes</taxon>
        <taxon>Auriculariales</taxon>
        <taxon>Auriculariaceae</taxon>
        <taxon>Auricularia</taxon>
    </lineage>
</organism>
<evidence type="ECO:0000259" key="2">
    <source>
        <dbReference type="PROSITE" id="PS00028"/>
    </source>
</evidence>
<gene>
    <name evidence="3" type="ORF">AURDEDRAFT_125178</name>
</gene>
<feature type="domain" description="C2H2-type" evidence="2">
    <location>
        <begin position="212"/>
        <end position="234"/>
    </location>
</feature>
<dbReference type="EMBL" id="JH687770">
    <property type="protein sequence ID" value="EJD44625.1"/>
    <property type="molecule type" value="Genomic_DNA"/>
</dbReference>
<feature type="compositionally biased region" description="Acidic residues" evidence="1">
    <location>
        <begin position="130"/>
        <end position="151"/>
    </location>
</feature>
<feature type="region of interest" description="Disordered" evidence="1">
    <location>
        <begin position="23"/>
        <end position="50"/>
    </location>
</feature>
<feature type="region of interest" description="Disordered" evidence="1">
    <location>
        <begin position="269"/>
        <end position="303"/>
    </location>
</feature>